<dbReference type="Proteomes" id="UP000010482">
    <property type="component" value="Chromosome"/>
</dbReference>
<dbReference type="PANTHER" id="PTHR11080:SF2">
    <property type="entry name" value="LD05707P"/>
    <property type="match status" value="1"/>
</dbReference>
<proteinExistence type="inferred from homology"/>
<dbReference type="GO" id="GO:0016787">
    <property type="term" value="F:hydrolase activity"/>
    <property type="evidence" value="ECO:0007669"/>
    <property type="project" value="UniProtKB-KW"/>
</dbReference>
<dbReference type="EMBL" id="CP003944">
    <property type="protein sequence ID" value="AFZ48896.1"/>
    <property type="molecule type" value="Genomic_DNA"/>
</dbReference>
<evidence type="ECO:0000256" key="1">
    <source>
        <dbReference type="ARBA" id="ARBA00006336"/>
    </source>
</evidence>
<evidence type="ECO:0000256" key="2">
    <source>
        <dbReference type="ARBA" id="ARBA00022801"/>
    </source>
</evidence>
<dbReference type="InterPro" id="IPR052347">
    <property type="entry name" value="Isochorismatase_Nicotinamidase"/>
</dbReference>
<protein>
    <recommendedName>
        <fullName evidence="5">Nicotinamidase-like amidase</fullName>
    </recommendedName>
</protein>
<dbReference type="PATRIC" id="fig|13035.3.peg.84"/>
<evidence type="ECO:0000313" key="3">
    <source>
        <dbReference type="EMBL" id="AFZ48896.1"/>
    </source>
</evidence>
<dbReference type="HOGENOM" id="CLU_067099_0_0_3"/>
<name>K9YPN3_DACS8</name>
<dbReference type="PANTHER" id="PTHR11080">
    <property type="entry name" value="PYRAZINAMIDASE/NICOTINAMIDASE"/>
    <property type="match status" value="1"/>
</dbReference>
<dbReference type="RefSeq" id="WP_015227909.1">
    <property type="nucleotide sequence ID" value="NC_019780.1"/>
</dbReference>
<reference evidence="3" key="1">
    <citation type="submission" date="2012-04" db="EMBL/GenBank/DDBJ databases">
        <title>Finished genome of Dactylococcopsis salina PCC 8305.</title>
        <authorList>
            <consortium name="US DOE Joint Genome Institute"/>
            <person name="Gugger M."/>
            <person name="Coursin T."/>
            <person name="Rippka R."/>
            <person name="Tandeau De Marsac N."/>
            <person name="Huntemann M."/>
            <person name="Wei C.-L."/>
            <person name="Han J."/>
            <person name="Detter J.C."/>
            <person name="Han C."/>
            <person name="Tapia R."/>
            <person name="Daligault H."/>
            <person name="Chen A."/>
            <person name="Krypides N."/>
            <person name="Mavromatis K."/>
            <person name="Markowitz V."/>
            <person name="Szeto E."/>
            <person name="Ivanova N."/>
            <person name="Ovchinnikova G."/>
            <person name="Pagani I."/>
            <person name="Pati A."/>
            <person name="Goodwin L."/>
            <person name="Peters L."/>
            <person name="Pitluck S."/>
            <person name="Woyke T."/>
            <person name="Kerfeld C."/>
        </authorList>
    </citation>
    <scope>NUCLEOTIDE SEQUENCE [LARGE SCALE GENOMIC DNA]</scope>
    <source>
        <strain evidence="3">PCC 8305</strain>
    </source>
</reference>
<evidence type="ECO:0000313" key="4">
    <source>
        <dbReference type="Proteomes" id="UP000010482"/>
    </source>
</evidence>
<accession>K9YPN3</accession>
<keyword evidence="4" id="KW-1185">Reference proteome</keyword>
<comment type="similarity">
    <text evidence="1">Belongs to the isochorismatase family.</text>
</comment>
<dbReference type="STRING" id="13035.Dacsa_0077"/>
<dbReference type="OrthoDB" id="9791276at2"/>
<sequence length="341" mass="38921">MSNFSELPIPSFFNPEKAREVWQIPYSDRATQGENWAKQYQISPADADQTRIGLLLIDVQNTFCLPGFELYVGGQSQQGAIEDNIRLCEFIYRHLHCFTEIIATMDTHFAIQIFHPIFWVDDQGEHPTPGTTIISHQDIEKGVWKVNPAIVPNFPSWDYSSLQTYALHYARHLDQTGKYPLIIWPYHGMLGSIGHALVSSVEEALFFYSAARKRQPQYEIKGNNPLTENYSVLRPEVTEDQNGRTIAQENRSLIEQLLSFDRLLIAGQAKSHCVAWTIDDLLIEIQKKDPKLARKIYLLEDCTSPVVIPNGADFTTQADEAFARFQDAGMHLIRSTETIDF</sequence>
<dbReference type="Gene3D" id="3.40.50.850">
    <property type="entry name" value="Isochorismatase-like"/>
    <property type="match status" value="1"/>
</dbReference>
<dbReference type="AlphaFoldDB" id="K9YPN3"/>
<dbReference type="eggNOG" id="COG1335">
    <property type="taxonomic scope" value="Bacteria"/>
</dbReference>
<dbReference type="SUPFAM" id="SSF52499">
    <property type="entry name" value="Isochorismatase-like hydrolases"/>
    <property type="match status" value="1"/>
</dbReference>
<dbReference type="InterPro" id="IPR036380">
    <property type="entry name" value="Isochorismatase-like_sf"/>
</dbReference>
<dbReference type="KEGG" id="dsl:Dacsa_0077"/>
<gene>
    <name evidence="3" type="ORF">Dacsa_0077</name>
</gene>
<keyword evidence="2" id="KW-0378">Hydrolase</keyword>
<evidence type="ECO:0008006" key="5">
    <source>
        <dbReference type="Google" id="ProtNLM"/>
    </source>
</evidence>
<organism evidence="3 4">
    <name type="scientific">Dactylococcopsis salina (strain PCC 8305)</name>
    <name type="common">Myxobactron salinum</name>
    <dbReference type="NCBI Taxonomy" id="13035"/>
    <lineage>
        <taxon>Bacteria</taxon>
        <taxon>Bacillati</taxon>
        <taxon>Cyanobacteriota</taxon>
        <taxon>Cyanophyceae</taxon>
        <taxon>Nodosilineales</taxon>
        <taxon>Cymatolegaceae</taxon>
        <taxon>Dactylococcopsis</taxon>
    </lineage>
</organism>